<evidence type="ECO:0000259" key="1">
    <source>
        <dbReference type="Pfam" id="PF24864"/>
    </source>
</evidence>
<organism evidence="2 3">
    <name type="scientific">Recurvomyces mirabilis</name>
    <dbReference type="NCBI Taxonomy" id="574656"/>
    <lineage>
        <taxon>Eukaryota</taxon>
        <taxon>Fungi</taxon>
        <taxon>Dikarya</taxon>
        <taxon>Ascomycota</taxon>
        <taxon>Pezizomycotina</taxon>
        <taxon>Dothideomycetes</taxon>
        <taxon>Dothideomycetidae</taxon>
        <taxon>Mycosphaerellales</taxon>
        <taxon>Teratosphaeriaceae</taxon>
        <taxon>Recurvomyces</taxon>
    </lineage>
</organism>
<gene>
    <name evidence="2" type="ORF">LTR78_004171</name>
</gene>
<accession>A0AAE0WQ84</accession>
<comment type="caution">
    <text evidence="2">The sequence shown here is derived from an EMBL/GenBank/DDBJ whole genome shotgun (WGS) entry which is preliminary data.</text>
</comment>
<dbReference type="Proteomes" id="UP001274830">
    <property type="component" value="Unassembled WGS sequence"/>
</dbReference>
<feature type="domain" description="DUF7730" evidence="1">
    <location>
        <begin position="78"/>
        <end position="253"/>
    </location>
</feature>
<evidence type="ECO:0000313" key="3">
    <source>
        <dbReference type="Proteomes" id="UP001274830"/>
    </source>
</evidence>
<protein>
    <recommendedName>
        <fullName evidence="1">DUF7730 domain-containing protein</fullName>
    </recommendedName>
</protein>
<reference evidence="2" key="1">
    <citation type="submission" date="2023-07" db="EMBL/GenBank/DDBJ databases">
        <title>Black Yeasts Isolated from many extreme environments.</title>
        <authorList>
            <person name="Coleine C."/>
            <person name="Stajich J.E."/>
            <person name="Selbmann L."/>
        </authorList>
    </citation>
    <scope>NUCLEOTIDE SEQUENCE</scope>
    <source>
        <strain evidence="2">CCFEE 5485</strain>
    </source>
</reference>
<dbReference type="AlphaFoldDB" id="A0AAE0WQ84"/>
<proteinExistence type="predicted"/>
<keyword evidence="3" id="KW-1185">Reference proteome</keyword>
<name>A0AAE0WQ84_9PEZI</name>
<dbReference type="EMBL" id="JAUTXT010000012">
    <property type="protein sequence ID" value="KAK3675979.1"/>
    <property type="molecule type" value="Genomic_DNA"/>
</dbReference>
<dbReference type="InterPro" id="IPR056632">
    <property type="entry name" value="DUF7730"/>
</dbReference>
<dbReference type="PANTHER" id="PTHR38790">
    <property type="entry name" value="2EXR DOMAIN-CONTAINING PROTEIN-RELATED"/>
    <property type="match status" value="1"/>
</dbReference>
<evidence type="ECO:0000313" key="2">
    <source>
        <dbReference type="EMBL" id="KAK3675979.1"/>
    </source>
</evidence>
<dbReference type="Pfam" id="PF24864">
    <property type="entry name" value="DUF7730"/>
    <property type="match status" value="1"/>
</dbReference>
<sequence>MSLWGDSAINAFVNLTPSSPWAMRVAEQWKGLPFGKYLQQPAPTRKRALSGPHEPTDGSLWQRFNLFSMTEVECRPYDQPWSLFLSRLPLDVRIIIYEMVLGNMHFHVESGTPQSRIFHIVCTQPDTIGEPSHSCHHLNVHRPSSAPRDEYREASGLLPLLVTCRMVYSECIHILYSTNSFQFTSNHAAFRFLKTMIPSHRVQSIRHFRMTMRIPHHPHMNTRSKRDWAALWDFFENDMTGLQTLNLKLLLLHDTQQQIIKADDHAGSGWVEPMVLMATTTNRRRGCRVEVMTGGQTQDLSDVSVASESGNSICDDQEALNSACAILHSKIRLSLGGQG</sequence>